<keyword evidence="3" id="KW-0597">Phosphoprotein</keyword>
<name>A0ABP8DKX2_9ACTN</name>
<feature type="domain" description="Signal transduction histidine kinase subgroup 3 dimerisation and phosphoacceptor" evidence="11">
    <location>
        <begin position="180"/>
        <end position="244"/>
    </location>
</feature>
<evidence type="ECO:0000256" key="8">
    <source>
        <dbReference type="ARBA" id="ARBA00023012"/>
    </source>
</evidence>
<evidence type="ECO:0000256" key="6">
    <source>
        <dbReference type="ARBA" id="ARBA00022777"/>
    </source>
</evidence>
<keyword evidence="13" id="KW-1185">Reference proteome</keyword>
<evidence type="ECO:0000256" key="7">
    <source>
        <dbReference type="ARBA" id="ARBA00022840"/>
    </source>
</evidence>
<evidence type="ECO:0000259" key="11">
    <source>
        <dbReference type="Pfam" id="PF07730"/>
    </source>
</evidence>
<dbReference type="CDD" id="cd16917">
    <property type="entry name" value="HATPase_UhpB-NarQ-NarX-like"/>
    <property type="match status" value="1"/>
</dbReference>
<dbReference type="InterPro" id="IPR036890">
    <property type="entry name" value="HATPase_C_sf"/>
</dbReference>
<dbReference type="EMBL" id="BAABAT010000030">
    <property type="protein sequence ID" value="GAA4258228.1"/>
    <property type="molecule type" value="Genomic_DNA"/>
</dbReference>
<evidence type="ECO:0000313" key="12">
    <source>
        <dbReference type="EMBL" id="GAA4258228.1"/>
    </source>
</evidence>
<comment type="caution">
    <text evidence="12">The sequence shown here is derived from an EMBL/GenBank/DDBJ whole genome shotgun (WGS) entry which is preliminary data.</text>
</comment>
<evidence type="ECO:0000259" key="10">
    <source>
        <dbReference type="Pfam" id="PF02518"/>
    </source>
</evidence>
<evidence type="ECO:0000256" key="4">
    <source>
        <dbReference type="ARBA" id="ARBA00022679"/>
    </source>
</evidence>
<evidence type="ECO:0000256" key="3">
    <source>
        <dbReference type="ARBA" id="ARBA00022553"/>
    </source>
</evidence>
<keyword evidence="4" id="KW-0808">Transferase</keyword>
<keyword evidence="8" id="KW-0902">Two-component regulatory system</keyword>
<keyword evidence="5" id="KW-0547">Nucleotide-binding</keyword>
<dbReference type="Proteomes" id="UP001500620">
    <property type="component" value="Unassembled WGS sequence"/>
</dbReference>
<reference evidence="13" key="1">
    <citation type="journal article" date="2019" name="Int. J. Syst. Evol. Microbiol.">
        <title>The Global Catalogue of Microorganisms (GCM) 10K type strain sequencing project: providing services to taxonomists for standard genome sequencing and annotation.</title>
        <authorList>
            <consortium name="The Broad Institute Genomics Platform"/>
            <consortium name="The Broad Institute Genome Sequencing Center for Infectious Disease"/>
            <person name="Wu L."/>
            <person name="Ma J."/>
        </authorList>
    </citation>
    <scope>NUCLEOTIDE SEQUENCE [LARGE SCALE GENOMIC DNA]</scope>
    <source>
        <strain evidence="13">JCM 17441</strain>
    </source>
</reference>
<keyword evidence="9" id="KW-0472">Membrane</keyword>
<comment type="catalytic activity">
    <reaction evidence="1">
        <text>ATP + protein L-histidine = ADP + protein N-phospho-L-histidine.</text>
        <dbReference type="EC" id="2.7.13.3"/>
    </reaction>
</comment>
<feature type="transmembrane region" description="Helical" evidence="9">
    <location>
        <begin position="60"/>
        <end position="78"/>
    </location>
</feature>
<dbReference type="EC" id="2.7.13.3" evidence="2"/>
<keyword evidence="9" id="KW-0812">Transmembrane</keyword>
<keyword evidence="7" id="KW-0067">ATP-binding</keyword>
<dbReference type="InterPro" id="IPR050482">
    <property type="entry name" value="Sensor_HK_TwoCompSys"/>
</dbReference>
<evidence type="ECO:0000256" key="1">
    <source>
        <dbReference type="ARBA" id="ARBA00000085"/>
    </source>
</evidence>
<evidence type="ECO:0000313" key="13">
    <source>
        <dbReference type="Proteomes" id="UP001500620"/>
    </source>
</evidence>
<proteinExistence type="predicted"/>
<dbReference type="Pfam" id="PF07730">
    <property type="entry name" value="HisKA_3"/>
    <property type="match status" value="1"/>
</dbReference>
<feature type="domain" description="Histidine kinase/HSP90-like ATPase" evidence="10">
    <location>
        <begin position="290"/>
        <end position="378"/>
    </location>
</feature>
<gene>
    <name evidence="12" type="ORF">GCM10022255_078110</name>
</gene>
<keyword evidence="9" id="KW-1133">Transmembrane helix</keyword>
<accession>A0ABP8DKX2</accession>
<evidence type="ECO:0000256" key="2">
    <source>
        <dbReference type="ARBA" id="ARBA00012438"/>
    </source>
</evidence>
<organism evidence="12 13">
    <name type="scientific">Dactylosporangium darangshiense</name>
    <dbReference type="NCBI Taxonomy" id="579108"/>
    <lineage>
        <taxon>Bacteria</taxon>
        <taxon>Bacillati</taxon>
        <taxon>Actinomycetota</taxon>
        <taxon>Actinomycetes</taxon>
        <taxon>Micromonosporales</taxon>
        <taxon>Micromonosporaceae</taxon>
        <taxon>Dactylosporangium</taxon>
    </lineage>
</organism>
<dbReference type="InterPro" id="IPR003594">
    <property type="entry name" value="HATPase_dom"/>
</dbReference>
<feature type="transmembrane region" description="Helical" evidence="9">
    <location>
        <begin position="85"/>
        <end position="103"/>
    </location>
</feature>
<dbReference type="PANTHER" id="PTHR24421">
    <property type="entry name" value="NITRATE/NITRITE SENSOR PROTEIN NARX-RELATED"/>
    <property type="match status" value="1"/>
</dbReference>
<keyword evidence="6 12" id="KW-0418">Kinase</keyword>
<dbReference type="GO" id="GO:0016301">
    <property type="term" value="F:kinase activity"/>
    <property type="evidence" value="ECO:0007669"/>
    <property type="project" value="UniProtKB-KW"/>
</dbReference>
<dbReference type="Gene3D" id="1.20.5.1930">
    <property type="match status" value="1"/>
</dbReference>
<evidence type="ECO:0000256" key="5">
    <source>
        <dbReference type="ARBA" id="ARBA00022741"/>
    </source>
</evidence>
<protein>
    <recommendedName>
        <fullName evidence="2">histidine kinase</fullName>
        <ecNumber evidence="2">2.7.13.3</ecNumber>
    </recommendedName>
</protein>
<sequence length="389" mass="40651">MLFGMGRVTWLPQRARSTPADATVALALLICAAVLAGRTTDPFPYGLLLAAAALAWRRNSPTVVCAVVALGLMATFPLPVTDSVVVIAVLCLILACYAAAVHARHSWLGPALLVAAVTPFAGGSRLPVPDVAMPFLVLCSAWLAGVAVRSRARTALAWRAEADRAARERDAAYASAVRDERARIARELHDVVTHRVSVMVIAAGAARTLLPSDPERAGAQLRLIEAGGREALGDLRGMLNLLATVADENGMHPQPGLAMLPDLVAGVTAAGLPVTCHVTGARRLPPGLDLAVYRIVQEALTNSLRHSNRAGTRVSVELRADALTLLIADDQPPPAPRPAATGGGRGLIGIRERVASYSGTVTVDDDPARPFAIAVRMPIPYGTEPGAAP</sequence>
<dbReference type="SUPFAM" id="SSF55874">
    <property type="entry name" value="ATPase domain of HSP90 chaperone/DNA topoisomerase II/histidine kinase"/>
    <property type="match status" value="1"/>
</dbReference>
<dbReference type="Gene3D" id="3.30.565.10">
    <property type="entry name" value="Histidine kinase-like ATPase, C-terminal domain"/>
    <property type="match status" value="1"/>
</dbReference>
<dbReference type="PANTHER" id="PTHR24421:SF10">
    <property type="entry name" value="NITRATE_NITRITE SENSOR PROTEIN NARQ"/>
    <property type="match status" value="1"/>
</dbReference>
<dbReference type="InterPro" id="IPR011712">
    <property type="entry name" value="Sig_transdc_His_kin_sub3_dim/P"/>
</dbReference>
<dbReference type="Pfam" id="PF02518">
    <property type="entry name" value="HATPase_c"/>
    <property type="match status" value="1"/>
</dbReference>
<evidence type="ECO:0000256" key="9">
    <source>
        <dbReference type="SAM" id="Phobius"/>
    </source>
</evidence>